<dbReference type="PANTHER" id="PTHR46014">
    <property type="entry name" value="TETRATRICOPEPTIDE REPEAT PROTEIN 1"/>
    <property type="match status" value="1"/>
</dbReference>
<dbReference type="InterPro" id="IPR052769">
    <property type="entry name" value="TPR_domain_protein"/>
</dbReference>
<evidence type="ECO:0000256" key="1">
    <source>
        <dbReference type="SAM" id="MobiDB-lite"/>
    </source>
</evidence>
<gene>
    <name evidence="2" type="ORF">LTR09_011631</name>
</gene>
<feature type="compositionally biased region" description="Acidic residues" evidence="1">
    <location>
        <begin position="1"/>
        <end position="13"/>
    </location>
</feature>
<keyword evidence="3" id="KW-1185">Reference proteome</keyword>
<evidence type="ECO:0000313" key="2">
    <source>
        <dbReference type="EMBL" id="KAK3046947.1"/>
    </source>
</evidence>
<comment type="caution">
    <text evidence="2">The sequence shown here is derived from an EMBL/GenBank/DDBJ whole genome shotgun (WGS) entry which is preliminary data.</text>
</comment>
<dbReference type="InterPro" id="IPR011990">
    <property type="entry name" value="TPR-like_helical_dom_sf"/>
</dbReference>
<dbReference type="Proteomes" id="UP001271007">
    <property type="component" value="Unassembled WGS sequence"/>
</dbReference>
<dbReference type="PANTHER" id="PTHR46014:SF1">
    <property type="entry name" value="TETRATRICOPEPTIDE REPEAT PROTEIN 1"/>
    <property type="match status" value="1"/>
</dbReference>
<proteinExistence type="predicted"/>
<dbReference type="SUPFAM" id="SSF48452">
    <property type="entry name" value="TPR-like"/>
    <property type="match status" value="1"/>
</dbReference>
<sequence>MTPQNDDSDDSDTESFHSFTNDPSPTNTTTNDSTSDANNPSPTTSPPIPKDDRFPPQEEAALLAEYNSLKGSANQLFGSGSYDNAVQTYDRALSSCPNYLDYEIAVLRSNVAACHLKLREWKQASESATKGIGNLERLEGLPSVRKERKQDEDGKDGVEELGNGDVEELSPDMEARMKRLQASGHTLAEVKKLQLKLLMRRAKARTESGGWAELQGAEEDYRTVLHPSLQPCLSTMDKRQVDEAVRTLGPRLDEARDREMAEMMGKLKGLGNSILKPFGLSTNNFQFVKDENSGGYMLYYYAIPCHTLPKRRHEWDPGRLPDGPFDLSSFPPGLAARKGPA</sequence>
<evidence type="ECO:0000313" key="3">
    <source>
        <dbReference type="Proteomes" id="UP001271007"/>
    </source>
</evidence>
<feature type="compositionally biased region" description="Low complexity" evidence="1">
    <location>
        <begin position="20"/>
        <end position="42"/>
    </location>
</feature>
<dbReference type="Gene3D" id="1.25.40.10">
    <property type="entry name" value="Tetratricopeptide repeat domain"/>
    <property type="match status" value="1"/>
</dbReference>
<accession>A0AAJ0D5Z5</accession>
<feature type="region of interest" description="Disordered" evidence="1">
    <location>
        <begin position="1"/>
        <end position="56"/>
    </location>
</feature>
<name>A0AAJ0D5Z5_9PEZI</name>
<protein>
    <recommendedName>
        <fullName evidence="4">Tetratricopeptide repeat protein 1</fullName>
    </recommendedName>
</protein>
<dbReference type="EMBL" id="JAWDJX010000074">
    <property type="protein sequence ID" value="KAK3046947.1"/>
    <property type="molecule type" value="Genomic_DNA"/>
</dbReference>
<dbReference type="AlphaFoldDB" id="A0AAJ0D5Z5"/>
<feature type="region of interest" description="Disordered" evidence="1">
    <location>
        <begin position="143"/>
        <end position="167"/>
    </location>
</feature>
<reference evidence="2" key="1">
    <citation type="submission" date="2023-04" db="EMBL/GenBank/DDBJ databases">
        <title>Black Yeasts Isolated from many extreme environments.</title>
        <authorList>
            <person name="Coleine C."/>
            <person name="Stajich J.E."/>
            <person name="Selbmann L."/>
        </authorList>
    </citation>
    <scope>NUCLEOTIDE SEQUENCE</scope>
    <source>
        <strain evidence="2">CCFEE 5312</strain>
    </source>
</reference>
<feature type="compositionally biased region" description="Basic and acidic residues" evidence="1">
    <location>
        <begin position="143"/>
        <end position="158"/>
    </location>
</feature>
<evidence type="ECO:0008006" key="4">
    <source>
        <dbReference type="Google" id="ProtNLM"/>
    </source>
</evidence>
<organism evidence="2 3">
    <name type="scientific">Extremus antarcticus</name>
    <dbReference type="NCBI Taxonomy" id="702011"/>
    <lineage>
        <taxon>Eukaryota</taxon>
        <taxon>Fungi</taxon>
        <taxon>Dikarya</taxon>
        <taxon>Ascomycota</taxon>
        <taxon>Pezizomycotina</taxon>
        <taxon>Dothideomycetes</taxon>
        <taxon>Dothideomycetidae</taxon>
        <taxon>Mycosphaerellales</taxon>
        <taxon>Extremaceae</taxon>
        <taxon>Extremus</taxon>
    </lineage>
</organism>